<dbReference type="OrthoDB" id="9797653at2"/>
<dbReference type="Gene3D" id="3.30.1540.10">
    <property type="entry name" value="formyl-coa transferase, domain 3"/>
    <property type="match status" value="1"/>
</dbReference>
<comment type="caution">
    <text evidence="1">The sequence shown here is derived from an EMBL/GenBank/DDBJ whole genome shotgun (WGS) entry which is preliminary data.</text>
</comment>
<dbReference type="InterPro" id="IPR050509">
    <property type="entry name" value="CoA-transferase_III"/>
</dbReference>
<evidence type="ECO:0008006" key="3">
    <source>
        <dbReference type="Google" id="ProtNLM"/>
    </source>
</evidence>
<dbReference type="InterPro" id="IPR044855">
    <property type="entry name" value="CoA-Trfase_III_dom3_sf"/>
</dbReference>
<keyword evidence="2" id="KW-1185">Reference proteome</keyword>
<evidence type="ECO:0000313" key="2">
    <source>
        <dbReference type="Proteomes" id="UP000247892"/>
    </source>
</evidence>
<dbReference type="PANTHER" id="PTHR48228">
    <property type="entry name" value="SUCCINYL-COA--D-CITRAMALATE COA-TRANSFERASE"/>
    <property type="match status" value="1"/>
</dbReference>
<dbReference type="Proteomes" id="UP000247892">
    <property type="component" value="Unassembled WGS sequence"/>
</dbReference>
<dbReference type="RefSeq" id="WP_110335324.1">
    <property type="nucleotide sequence ID" value="NZ_MASU01000005.1"/>
</dbReference>
<dbReference type="GO" id="GO:0003824">
    <property type="term" value="F:catalytic activity"/>
    <property type="evidence" value="ECO:0007669"/>
    <property type="project" value="InterPro"/>
</dbReference>
<protein>
    <recommendedName>
        <fullName evidence="3">CoA transferase</fullName>
    </recommendedName>
</protein>
<reference evidence="1 2" key="1">
    <citation type="submission" date="2016-07" db="EMBL/GenBank/DDBJ databases">
        <title>Draft genome sequence of Prauserella sp. YIM 121212, isolated from alkaline soil.</title>
        <authorList>
            <person name="Ruckert C."/>
            <person name="Albersmeier A."/>
            <person name="Jiang C.-L."/>
            <person name="Jiang Y."/>
            <person name="Kalinowski J."/>
            <person name="Schneider O."/>
            <person name="Winkler A."/>
            <person name="Zotchev S.B."/>
        </authorList>
    </citation>
    <scope>NUCLEOTIDE SEQUENCE [LARGE SCALE GENOMIC DNA]</scope>
    <source>
        <strain evidence="1 2">YIM 121212</strain>
    </source>
</reference>
<sequence length="796" mass="83995">MPGRGVYSGLRVVDLTQGVAGAITTMLLADAGAEVIRIDLPGDPCAHLSGYRVWHRGKRRASLDLDADLAEIRALAAGADVLVETFEQAPAGLDAASLSALNPRLVHCSITGYGDAAAHRGRPAVDALVAARTGLHWEARGIPGTTIGRLSGWTDPLADLDADPATAVGPDRPGPMFTGIPWASNAAAYLATIAVAGALRAREVCGRGQHVATSLLQGVLCSTSIAWQRAELPDSESYLGWTTDPRAPKGFYRTSDGRWVQQWVQLPGFMLGVSEGDELVLPERGASPKDADLRISTDYTEMVLLHHFHPQMEAAAARFPAAEWEKVAKAAGVPFEIVRPPEEALLDPALLEDGCVVELPDPEHGAIRSVGSVVHLSECPAPIEKGTVPPGTDTAWAREQAARAPEPTPSAGTDPAAPLAGIRVLDLGLAIAGPYGAQLLADLGADVIKVNAKHDDFWMRTQYSHMSNRGKRSLAIDLKDPRGLALFYDLVRGADVVHHNMRYGAAQRLKIDYESLKSVNPALVYCHTRGYEHGERDSKPANDQTAAALAGTEWVDGAADSGGTPIWPSISLGDTGNGLLSAIGVLQALYHRDRTGRGQFVDTSIAYAHLLNASMAWTTPDGSVRGDRPVVDADSWGISALHRIYPASEGWLCLAVTSEDDWRALCAAVPAVAGKGRGDADLAGVLGAAFATDTAQAWGKILDAHGVPAEVCATAPGTVLFDDPDLKDRGLVVGYRHPVTGDMEMAGRLMDLAGGRGSGRPPLIGEHTREILLELGLSGVDVDALLEAGVVRDGVA</sequence>
<dbReference type="PANTHER" id="PTHR48228:SF5">
    <property type="entry name" value="ALPHA-METHYLACYL-COA RACEMASE"/>
    <property type="match status" value="1"/>
</dbReference>
<dbReference type="AlphaFoldDB" id="A0A318LLV7"/>
<dbReference type="Gene3D" id="3.40.50.10540">
    <property type="entry name" value="Crotonobetainyl-coa:carnitine coa-transferase, domain 1"/>
    <property type="match status" value="3"/>
</dbReference>
<gene>
    <name evidence="1" type="ORF">BA062_07210</name>
</gene>
<dbReference type="InterPro" id="IPR023606">
    <property type="entry name" value="CoA-Trfase_III_dom_1_sf"/>
</dbReference>
<name>A0A318LLV7_9PSEU</name>
<accession>A0A318LLV7</accession>
<dbReference type="EMBL" id="MASU01000005">
    <property type="protein sequence ID" value="PXY35331.1"/>
    <property type="molecule type" value="Genomic_DNA"/>
</dbReference>
<evidence type="ECO:0000313" key="1">
    <source>
        <dbReference type="EMBL" id="PXY35331.1"/>
    </source>
</evidence>
<dbReference type="SUPFAM" id="SSF89796">
    <property type="entry name" value="CoA-transferase family III (CaiB/BaiF)"/>
    <property type="match status" value="2"/>
</dbReference>
<dbReference type="Pfam" id="PF02515">
    <property type="entry name" value="CoA_transf_3"/>
    <property type="match status" value="2"/>
</dbReference>
<organism evidence="1 2">
    <name type="scientific">Prauserella flavalba</name>
    <dbReference type="NCBI Taxonomy" id="1477506"/>
    <lineage>
        <taxon>Bacteria</taxon>
        <taxon>Bacillati</taxon>
        <taxon>Actinomycetota</taxon>
        <taxon>Actinomycetes</taxon>
        <taxon>Pseudonocardiales</taxon>
        <taxon>Pseudonocardiaceae</taxon>
        <taxon>Prauserella</taxon>
    </lineage>
</organism>
<proteinExistence type="predicted"/>
<dbReference type="InterPro" id="IPR003673">
    <property type="entry name" value="CoA-Trfase_fam_III"/>
</dbReference>